<comment type="subcellular location">
    <subcellularLocation>
        <location evidence="1 6">Membrane</location>
        <topology evidence="1 6">Multi-pass membrane protein</topology>
    </subcellularLocation>
</comment>
<evidence type="ECO:0000256" key="1">
    <source>
        <dbReference type="ARBA" id="ARBA00004141"/>
    </source>
</evidence>
<protein>
    <recommendedName>
        <fullName evidence="6">GDT1 family protein</fullName>
    </recommendedName>
</protein>
<comment type="caution">
    <text evidence="7">The sequence shown here is derived from an EMBL/GenBank/DDBJ whole genome shotgun (WGS) entry which is preliminary data.</text>
</comment>
<organism evidence="7 8">
    <name type="scientific">Asticcacaulis machinosus</name>
    <dbReference type="NCBI Taxonomy" id="2984211"/>
    <lineage>
        <taxon>Bacteria</taxon>
        <taxon>Pseudomonadati</taxon>
        <taxon>Pseudomonadota</taxon>
        <taxon>Alphaproteobacteria</taxon>
        <taxon>Caulobacterales</taxon>
        <taxon>Caulobacteraceae</taxon>
        <taxon>Asticcacaulis</taxon>
    </lineage>
</organism>
<feature type="transmembrane region" description="Helical" evidence="6">
    <location>
        <begin position="137"/>
        <end position="158"/>
    </location>
</feature>
<keyword evidence="8" id="KW-1185">Reference proteome</keyword>
<dbReference type="EMBL" id="JAQQKV010000003">
    <property type="protein sequence ID" value="MDC7677287.1"/>
    <property type="molecule type" value="Genomic_DNA"/>
</dbReference>
<dbReference type="Proteomes" id="UP001218579">
    <property type="component" value="Unassembled WGS sequence"/>
</dbReference>
<evidence type="ECO:0000256" key="3">
    <source>
        <dbReference type="ARBA" id="ARBA00022692"/>
    </source>
</evidence>
<keyword evidence="4 6" id="KW-1133">Transmembrane helix</keyword>
<reference evidence="7 8" key="1">
    <citation type="submission" date="2023-01" db="EMBL/GenBank/DDBJ databases">
        <title>Novel species of the genus Asticcacaulis isolated from rivers.</title>
        <authorList>
            <person name="Lu H."/>
        </authorList>
    </citation>
    <scope>NUCLEOTIDE SEQUENCE [LARGE SCALE GENOMIC DNA]</scope>
    <source>
        <strain evidence="7 8">LKC15W</strain>
    </source>
</reference>
<keyword evidence="5 6" id="KW-0472">Membrane</keyword>
<accession>A0ABT5HM16</accession>
<dbReference type="PANTHER" id="PTHR12608:SF1">
    <property type="entry name" value="TRANSMEMBRANE PROTEIN 165"/>
    <property type="match status" value="1"/>
</dbReference>
<evidence type="ECO:0000313" key="7">
    <source>
        <dbReference type="EMBL" id="MDC7677287.1"/>
    </source>
</evidence>
<sequence length="191" mass="20847">MPPFFEPFLHSTTLVALSEIGDKTQLLALILAARYHKPAPIIFGIFVATLINHAFAAWVGTFVGGLGIEAYMPWLVAIAFIGLGLWILVPDKIEEGEGEIKKDYGPFVTTTLMFFLAEMGDKTQIATVALGAQYDNLIAVVFGTTLGMMLANVPAVFFGDKVLKVVPMQYIRWAASAMFVGFGVWQIITLV</sequence>
<feature type="transmembrane region" description="Helical" evidence="6">
    <location>
        <begin position="70"/>
        <end position="89"/>
    </location>
</feature>
<evidence type="ECO:0000256" key="4">
    <source>
        <dbReference type="ARBA" id="ARBA00022989"/>
    </source>
</evidence>
<keyword evidence="3 6" id="KW-0812">Transmembrane</keyword>
<comment type="caution">
    <text evidence="6">Lacks conserved residue(s) required for the propagation of feature annotation.</text>
</comment>
<feature type="transmembrane region" description="Helical" evidence="6">
    <location>
        <begin position="41"/>
        <end position="63"/>
    </location>
</feature>
<evidence type="ECO:0000256" key="5">
    <source>
        <dbReference type="ARBA" id="ARBA00023136"/>
    </source>
</evidence>
<evidence type="ECO:0000256" key="6">
    <source>
        <dbReference type="RuleBase" id="RU365102"/>
    </source>
</evidence>
<gene>
    <name evidence="7" type="ORF">PQU98_14170</name>
</gene>
<comment type="similarity">
    <text evidence="2 6">Belongs to the GDT1 family.</text>
</comment>
<name>A0ABT5HM16_9CAUL</name>
<dbReference type="Pfam" id="PF01169">
    <property type="entry name" value="GDT1"/>
    <property type="match status" value="2"/>
</dbReference>
<evidence type="ECO:0000256" key="2">
    <source>
        <dbReference type="ARBA" id="ARBA00009190"/>
    </source>
</evidence>
<feature type="transmembrane region" description="Helical" evidence="6">
    <location>
        <begin position="170"/>
        <end position="188"/>
    </location>
</feature>
<dbReference type="RefSeq" id="WP_272745611.1">
    <property type="nucleotide sequence ID" value="NZ_JAQQKV010000003.1"/>
</dbReference>
<evidence type="ECO:0000313" key="8">
    <source>
        <dbReference type="Proteomes" id="UP001218579"/>
    </source>
</evidence>
<proteinExistence type="inferred from homology"/>
<dbReference type="PANTHER" id="PTHR12608">
    <property type="entry name" value="TRANSMEMBRANE PROTEIN HTP-1 RELATED"/>
    <property type="match status" value="1"/>
</dbReference>
<dbReference type="InterPro" id="IPR001727">
    <property type="entry name" value="GDT1-like"/>
</dbReference>